<sequence>MQASVPHPAPGAGETSVSLRREGSAVVLTARGEFDALTTPQLQAAIHEALKTAPDVLVIDLTAVDFFASMALAALSEGRQAAGERTSLRLAVERYLDRTLRLVGLDQRFALYSSAAEALAADQA</sequence>
<dbReference type="GO" id="GO:0043856">
    <property type="term" value="F:anti-sigma factor antagonist activity"/>
    <property type="evidence" value="ECO:0007669"/>
    <property type="project" value="TreeGrafter"/>
</dbReference>
<dbReference type="Proteomes" id="UP001236014">
    <property type="component" value="Chromosome"/>
</dbReference>
<dbReference type="Gene3D" id="3.30.750.24">
    <property type="entry name" value="STAS domain"/>
    <property type="match status" value="1"/>
</dbReference>
<keyword evidence="3" id="KW-1185">Reference proteome</keyword>
<dbReference type="Pfam" id="PF01740">
    <property type="entry name" value="STAS"/>
    <property type="match status" value="1"/>
</dbReference>
<protein>
    <submittedName>
        <fullName evidence="2">STAS domain-containing protein</fullName>
    </submittedName>
</protein>
<dbReference type="KEGG" id="acab:QRX50_29055"/>
<evidence type="ECO:0000259" key="1">
    <source>
        <dbReference type="PROSITE" id="PS50801"/>
    </source>
</evidence>
<dbReference type="PROSITE" id="PS50801">
    <property type="entry name" value="STAS"/>
    <property type="match status" value="1"/>
</dbReference>
<dbReference type="PANTHER" id="PTHR33495:SF13">
    <property type="entry name" value="ANTI-SIGMA-F FACTOR ANTAGONIST RSFB"/>
    <property type="match status" value="1"/>
</dbReference>
<gene>
    <name evidence="2" type="ORF">QRX50_29055</name>
</gene>
<dbReference type="InterPro" id="IPR036513">
    <property type="entry name" value="STAS_dom_sf"/>
</dbReference>
<evidence type="ECO:0000313" key="2">
    <source>
        <dbReference type="EMBL" id="WIX75551.1"/>
    </source>
</evidence>
<dbReference type="PANTHER" id="PTHR33495">
    <property type="entry name" value="ANTI-SIGMA FACTOR ANTAGONIST TM_1081-RELATED-RELATED"/>
    <property type="match status" value="1"/>
</dbReference>
<dbReference type="AlphaFoldDB" id="A0A9Y2MRJ7"/>
<dbReference type="InterPro" id="IPR002645">
    <property type="entry name" value="STAS_dom"/>
</dbReference>
<dbReference type="RefSeq" id="WP_285966321.1">
    <property type="nucleotide sequence ID" value="NZ_CP127294.1"/>
</dbReference>
<reference evidence="2 3" key="1">
    <citation type="submission" date="2023-06" db="EMBL/GenBank/DDBJ databases">
        <authorList>
            <person name="Oyuntsetseg B."/>
            <person name="Kim S.B."/>
        </authorList>
    </citation>
    <scope>NUCLEOTIDE SEQUENCE [LARGE SCALE GENOMIC DNA]</scope>
    <source>
        <strain evidence="2 3">2-15</strain>
    </source>
</reference>
<proteinExistence type="predicted"/>
<dbReference type="SUPFAM" id="SSF52091">
    <property type="entry name" value="SpoIIaa-like"/>
    <property type="match status" value="1"/>
</dbReference>
<dbReference type="CDD" id="cd07043">
    <property type="entry name" value="STAS_anti-anti-sigma_factors"/>
    <property type="match status" value="1"/>
</dbReference>
<organism evidence="2 3">
    <name type="scientific">Amycolatopsis carbonis</name>
    <dbReference type="NCBI Taxonomy" id="715471"/>
    <lineage>
        <taxon>Bacteria</taxon>
        <taxon>Bacillati</taxon>
        <taxon>Actinomycetota</taxon>
        <taxon>Actinomycetes</taxon>
        <taxon>Pseudonocardiales</taxon>
        <taxon>Pseudonocardiaceae</taxon>
        <taxon>Amycolatopsis</taxon>
    </lineage>
</organism>
<accession>A0A9Y2MRJ7</accession>
<feature type="domain" description="STAS" evidence="1">
    <location>
        <begin position="15"/>
        <end position="122"/>
    </location>
</feature>
<name>A0A9Y2MRJ7_9PSEU</name>
<evidence type="ECO:0000313" key="3">
    <source>
        <dbReference type="Proteomes" id="UP001236014"/>
    </source>
</evidence>
<dbReference type="EMBL" id="CP127294">
    <property type="protein sequence ID" value="WIX75551.1"/>
    <property type="molecule type" value="Genomic_DNA"/>
</dbReference>